<dbReference type="EMBL" id="OR343188">
    <property type="protein sequence ID" value="WNL50033.1"/>
    <property type="molecule type" value="Genomic_DNA"/>
</dbReference>
<reference evidence="1" key="1">
    <citation type="submission" date="2023-07" db="EMBL/GenBank/DDBJ databases">
        <authorList>
            <person name="Xia Y."/>
        </authorList>
    </citation>
    <scope>NUCLEOTIDE SEQUENCE</scope>
    <source>
        <strain evidence="1">F</strain>
    </source>
</reference>
<evidence type="ECO:0000313" key="1">
    <source>
        <dbReference type="EMBL" id="WNL50033.1"/>
    </source>
</evidence>
<name>A0AA96EN07_9VIRU</name>
<protein>
    <submittedName>
        <fullName evidence="1">Uncharacterized protein</fullName>
    </submittedName>
</protein>
<sequence length="159" mass="18797">MSVSFFWSDDNLVSLVAKCLSPRDVLSLSHTNKQNKRTFPQAFSRLLKYSWWEKGATEFWKIFGGRVSQELLEYVLKGESMFYITNILIQKVLYRTNREYLNSLVERKVIIIVRDRINTKDKDELYLCQHSFQNGGEEIMNELVRRGVRVEKFCGDCPR</sequence>
<accession>A0AA96EN07</accession>
<proteinExistence type="predicted"/>
<gene>
    <name evidence="1" type="ORF">MarFTMF_517</name>
</gene>
<organism evidence="1">
    <name type="scientific">Marseillevirus sp</name>
    <dbReference type="NCBI Taxonomy" id="2809551"/>
    <lineage>
        <taxon>Viruses</taxon>
        <taxon>Varidnaviria</taxon>
        <taxon>Bamfordvirae</taxon>
        <taxon>Nucleocytoviricota</taxon>
        <taxon>Megaviricetes</taxon>
        <taxon>Pimascovirales</taxon>
        <taxon>Pimascovirales incertae sedis</taxon>
        <taxon>Marseilleviridae</taxon>
        <taxon>Marseillevirus</taxon>
    </lineage>
</organism>